<dbReference type="Proteomes" id="UP000675881">
    <property type="component" value="Chromosome 5"/>
</dbReference>
<proteinExistence type="predicted"/>
<name>A0A7R8H8S7_LEPSM</name>
<dbReference type="AlphaFoldDB" id="A0A7R8H8S7"/>
<dbReference type="EMBL" id="HG994584">
    <property type="protein sequence ID" value="CAF2944738.1"/>
    <property type="molecule type" value="Genomic_DNA"/>
</dbReference>
<evidence type="ECO:0000313" key="2">
    <source>
        <dbReference type="Proteomes" id="UP000675881"/>
    </source>
</evidence>
<accession>A0A7R8H8S7</accession>
<reference evidence="1" key="1">
    <citation type="submission" date="2021-02" db="EMBL/GenBank/DDBJ databases">
        <authorList>
            <person name="Bekaert M."/>
        </authorList>
    </citation>
    <scope>NUCLEOTIDE SEQUENCE</scope>
    <source>
        <strain evidence="1">IoA-00</strain>
    </source>
</reference>
<keyword evidence="2" id="KW-1185">Reference proteome</keyword>
<sequence>MLLVLTMSPPHIPDYGRIGEFGPLLHSFDKLMQWALETVRSVRTQRVETYDTIGRGVVRINVLNDIEEEETSLNKPPPVPVEVPARHYLSNLVDPSGGPSRKK</sequence>
<gene>
    <name evidence="1" type="ORF">LSAA_10604</name>
</gene>
<protein>
    <submittedName>
        <fullName evidence="1">(salmon louse) hypothetical protein</fullName>
    </submittedName>
</protein>
<evidence type="ECO:0000313" key="1">
    <source>
        <dbReference type="EMBL" id="CAF2944738.1"/>
    </source>
</evidence>
<organism evidence="1 2">
    <name type="scientific">Lepeophtheirus salmonis</name>
    <name type="common">Salmon louse</name>
    <name type="synonym">Caligus salmonis</name>
    <dbReference type="NCBI Taxonomy" id="72036"/>
    <lineage>
        <taxon>Eukaryota</taxon>
        <taxon>Metazoa</taxon>
        <taxon>Ecdysozoa</taxon>
        <taxon>Arthropoda</taxon>
        <taxon>Crustacea</taxon>
        <taxon>Multicrustacea</taxon>
        <taxon>Hexanauplia</taxon>
        <taxon>Copepoda</taxon>
        <taxon>Siphonostomatoida</taxon>
        <taxon>Caligidae</taxon>
        <taxon>Lepeophtheirus</taxon>
    </lineage>
</organism>